<gene>
    <name evidence="1" type="ORF">HOO65_060309</name>
</gene>
<keyword evidence="2" id="KW-1185">Reference proteome</keyword>
<proteinExistence type="predicted"/>
<dbReference type="Proteomes" id="UP001610728">
    <property type="component" value="Unassembled WGS sequence"/>
</dbReference>
<dbReference type="GeneID" id="98119705"/>
<accession>A0ABR4MDY0</accession>
<reference evidence="1 2" key="1">
    <citation type="submission" date="2020-05" db="EMBL/GenBank/DDBJ databases">
        <title>Ceratocystis lukuohia genome.</title>
        <authorList>
            <person name="Harrington T.C."/>
            <person name="Kim K."/>
            <person name="Mayers C.G."/>
        </authorList>
    </citation>
    <scope>NUCLEOTIDE SEQUENCE [LARGE SCALE GENOMIC DNA]</scope>
    <source>
        <strain evidence="1 2">C4212</strain>
    </source>
</reference>
<dbReference type="RefSeq" id="XP_070857659.1">
    <property type="nucleotide sequence ID" value="XM_071001100.1"/>
</dbReference>
<sequence length="173" mass="18836">MYKTLFKCGPPVNGGSKFYGPTFSEAYGQLKLEAALRHRTHVIGKLGEPQLSSGKSTSKLLLALLRASSRGSMNPTDAQRRELHRLAMEKVQGSSGPTTLSSPSMSDLFAPSGRDITLCQTELKDYPTTMPHSTIKIDSRTQSDSQTQALTQLVIFNHGKLGNTRIDRAGLKS</sequence>
<organism evidence="1 2">
    <name type="scientific">Ceratocystis lukuohia</name>
    <dbReference type="NCBI Taxonomy" id="2019550"/>
    <lineage>
        <taxon>Eukaryota</taxon>
        <taxon>Fungi</taxon>
        <taxon>Dikarya</taxon>
        <taxon>Ascomycota</taxon>
        <taxon>Pezizomycotina</taxon>
        <taxon>Sordariomycetes</taxon>
        <taxon>Hypocreomycetidae</taxon>
        <taxon>Microascales</taxon>
        <taxon>Ceratocystidaceae</taxon>
        <taxon>Ceratocystis</taxon>
    </lineage>
</organism>
<evidence type="ECO:0000313" key="1">
    <source>
        <dbReference type="EMBL" id="KAL2886479.1"/>
    </source>
</evidence>
<name>A0ABR4MDY0_9PEZI</name>
<evidence type="ECO:0000313" key="2">
    <source>
        <dbReference type="Proteomes" id="UP001610728"/>
    </source>
</evidence>
<dbReference type="EMBL" id="JABSNW010000006">
    <property type="protein sequence ID" value="KAL2886479.1"/>
    <property type="molecule type" value="Genomic_DNA"/>
</dbReference>
<comment type="caution">
    <text evidence="1">The sequence shown here is derived from an EMBL/GenBank/DDBJ whole genome shotgun (WGS) entry which is preliminary data.</text>
</comment>
<protein>
    <submittedName>
        <fullName evidence="1">Uncharacterized protein</fullName>
    </submittedName>
</protein>